<dbReference type="Proteomes" id="UP000324222">
    <property type="component" value="Unassembled WGS sequence"/>
</dbReference>
<sequence>MLALLPRLHGPHEDKATLFTLEGPLAGVLGLVGLQVLCCLEGRVALLALKGAVNALLLALTLEGRVAGVEGRRAGPRGLAGMLAPGTAAGAGGGGGGRGVVVLLWGGWWLLRSSGLCLLGGLVSGELSLHGAGVEDGLGGVGHKGTFLEAARLVAAEVTLVHEGEVAVLAAPRGQ</sequence>
<dbReference type="EMBL" id="VSRR010012517">
    <property type="protein sequence ID" value="MPC54652.1"/>
    <property type="molecule type" value="Genomic_DNA"/>
</dbReference>
<gene>
    <name evidence="1" type="ORF">E2C01_048575</name>
</gene>
<organism evidence="1 2">
    <name type="scientific">Portunus trituberculatus</name>
    <name type="common">Swimming crab</name>
    <name type="synonym">Neptunus trituberculatus</name>
    <dbReference type="NCBI Taxonomy" id="210409"/>
    <lineage>
        <taxon>Eukaryota</taxon>
        <taxon>Metazoa</taxon>
        <taxon>Ecdysozoa</taxon>
        <taxon>Arthropoda</taxon>
        <taxon>Crustacea</taxon>
        <taxon>Multicrustacea</taxon>
        <taxon>Malacostraca</taxon>
        <taxon>Eumalacostraca</taxon>
        <taxon>Eucarida</taxon>
        <taxon>Decapoda</taxon>
        <taxon>Pleocyemata</taxon>
        <taxon>Brachyura</taxon>
        <taxon>Eubrachyura</taxon>
        <taxon>Portunoidea</taxon>
        <taxon>Portunidae</taxon>
        <taxon>Portuninae</taxon>
        <taxon>Portunus</taxon>
    </lineage>
</organism>
<dbReference type="AlphaFoldDB" id="A0A5B7G6T6"/>
<evidence type="ECO:0000313" key="1">
    <source>
        <dbReference type="EMBL" id="MPC54652.1"/>
    </source>
</evidence>
<evidence type="ECO:0000313" key="2">
    <source>
        <dbReference type="Proteomes" id="UP000324222"/>
    </source>
</evidence>
<name>A0A5B7G6T6_PORTR</name>
<proteinExistence type="predicted"/>
<accession>A0A5B7G6T6</accession>
<keyword evidence="2" id="KW-1185">Reference proteome</keyword>
<comment type="caution">
    <text evidence="1">The sequence shown here is derived from an EMBL/GenBank/DDBJ whole genome shotgun (WGS) entry which is preliminary data.</text>
</comment>
<protein>
    <submittedName>
        <fullName evidence="1">Uncharacterized protein</fullName>
    </submittedName>
</protein>
<reference evidence="1 2" key="1">
    <citation type="submission" date="2019-05" db="EMBL/GenBank/DDBJ databases">
        <title>Another draft genome of Portunus trituberculatus and its Hox gene families provides insights of decapod evolution.</title>
        <authorList>
            <person name="Jeong J.-H."/>
            <person name="Song I."/>
            <person name="Kim S."/>
            <person name="Choi T."/>
            <person name="Kim D."/>
            <person name="Ryu S."/>
            <person name="Kim W."/>
        </authorList>
    </citation>
    <scope>NUCLEOTIDE SEQUENCE [LARGE SCALE GENOMIC DNA]</scope>
    <source>
        <tissue evidence="1">Muscle</tissue>
    </source>
</reference>